<protein>
    <recommendedName>
        <fullName evidence="3">DNA phosphorothioation-associated protein 4</fullName>
    </recommendedName>
</protein>
<proteinExistence type="predicted"/>
<name>A0ABV3Q5H2_9BACL</name>
<comment type="caution">
    <text evidence="1">The sequence shown here is derived from an EMBL/GenBank/DDBJ whole genome shotgun (WGS) entry which is preliminary data.</text>
</comment>
<keyword evidence="2" id="KW-1185">Reference proteome</keyword>
<evidence type="ECO:0008006" key="3">
    <source>
        <dbReference type="Google" id="ProtNLM"/>
    </source>
</evidence>
<dbReference type="EMBL" id="JBFMIA010000012">
    <property type="protein sequence ID" value="MEW9502595.1"/>
    <property type="molecule type" value="Genomic_DNA"/>
</dbReference>
<evidence type="ECO:0000313" key="1">
    <source>
        <dbReference type="EMBL" id="MEW9502595.1"/>
    </source>
</evidence>
<dbReference type="Proteomes" id="UP001556040">
    <property type="component" value="Unassembled WGS sequence"/>
</dbReference>
<reference evidence="1 2" key="1">
    <citation type="journal article" date="1979" name="Int. J. Syst. Evol. Microbiol.">
        <title>Bacillus globisporus subsp. marinus subsp. nov.</title>
        <authorList>
            <person name="Liu H."/>
        </authorList>
    </citation>
    <scope>NUCLEOTIDE SEQUENCE [LARGE SCALE GENOMIC DNA]</scope>
    <source>
        <strain evidence="1 2">DSM 1297</strain>
    </source>
</reference>
<organism evidence="1 2">
    <name type="scientific">Jeotgalibacillus marinus</name>
    <dbReference type="NCBI Taxonomy" id="86667"/>
    <lineage>
        <taxon>Bacteria</taxon>
        <taxon>Bacillati</taxon>
        <taxon>Bacillota</taxon>
        <taxon>Bacilli</taxon>
        <taxon>Bacillales</taxon>
        <taxon>Caryophanaceae</taxon>
        <taxon>Jeotgalibacillus</taxon>
    </lineage>
</organism>
<sequence length="153" mass="18068">MNRRIRRPTDQYKIYKEVTDKDSIGLFESYKDYFMLSAVVGLVVGEKREFTSSLELISWNVFNYETDLPVINLIYYLDRRDVNILYDDNEESFNEKITVIEEYAAAGAEIVYQKLIQDPTRARDVLISYFTKLNTRIKQEQHNDVNIIGEFLS</sequence>
<evidence type="ECO:0000313" key="2">
    <source>
        <dbReference type="Proteomes" id="UP001556040"/>
    </source>
</evidence>
<dbReference type="RefSeq" id="WP_367780087.1">
    <property type="nucleotide sequence ID" value="NZ_JBFMIA010000012.1"/>
</dbReference>
<gene>
    <name evidence="1" type="ORF">AB1471_12430</name>
</gene>
<accession>A0ABV3Q5H2</accession>